<comment type="similarity">
    <text evidence="6">Belongs to the RnfG family.</text>
</comment>
<keyword evidence="3 6" id="KW-0285">Flavoprotein</keyword>
<comment type="function">
    <text evidence="6">Part of a membrane-bound complex that couples electron transfer with translocation of ions across the membrane.</text>
</comment>
<evidence type="ECO:0000256" key="5">
    <source>
        <dbReference type="ARBA" id="ARBA00022982"/>
    </source>
</evidence>
<organism evidence="9 10">
    <name type="scientific">Viridibacterium curvum</name>
    <dbReference type="NCBI Taxonomy" id="1101404"/>
    <lineage>
        <taxon>Bacteria</taxon>
        <taxon>Pseudomonadati</taxon>
        <taxon>Pseudomonadota</taxon>
        <taxon>Betaproteobacteria</taxon>
        <taxon>Rhodocyclales</taxon>
        <taxon>Rhodocyclaceae</taxon>
        <taxon>Viridibacterium</taxon>
    </lineage>
</organism>
<dbReference type="Proteomes" id="UP001500547">
    <property type="component" value="Unassembled WGS sequence"/>
</dbReference>
<protein>
    <recommendedName>
        <fullName evidence="6">Ion-translocating oxidoreductase complex subunit G</fullName>
        <ecNumber evidence="6">7.-.-.-</ecNumber>
    </recommendedName>
    <alternativeName>
        <fullName evidence="6">Rnf electron transport complex subunit G</fullName>
    </alternativeName>
</protein>
<feature type="modified residue" description="FMN phosphoryl threonine" evidence="6">
    <location>
        <position position="177"/>
    </location>
</feature>
<comment type="subunit">
    <text evidence="6">The complex is composed of six subunits: RnfA, RnfB, RnfC, RnfD, RnfE and RnfG.</text>
</comment>
<evidence type="ECO:0000256" key="1">
    <source>
        <dbReference type="ARBA" id="ARBA00022448"/>
    </source>
</evidence>
<dbReference type="Pfam" id="PF04205">
    <property type="entry name" value="FMN_bind"/>
    <property type="match status" value="1"/>
</dbReference>
<keyword evidence="10" id="KW-1185">Reference proteome</keyword>
<dbReference type="EC" id="7.-.-.-" evidence="6"/>
<comment type="subcellular location">
    <subcellularLocation>
        <location evidence="6">Cell inner membrane</location>
        <topology evidence="6">Single-pass membrane protein</topology>
    </subcellularLocation>
</comment>
<proteinExistence type="inferred from homology"/>
<keyword evidence="4 6" id="KW-0288">FMN</keyword>
<evidence type="ECO:0000256" key="3">
    <source>
        <dbReference type="ARBA" id="ARBA00022630"/>
    </source>
</evidence>
<evidence type="ECO:0000256" key="2">
    <source>
        <dbReference type="ARBA" id="ARBA00022553"/>
    </source>
</evidence>
<accession>A0ABP9R4V3</accession>
<evidence type="ECO:0000313" key="9">
    <source>
        <dbReference type="EMBL" id="GAA5171737.1"/>
    </source>
</evidence>
<dbReference type="InterPro" id="IPR007329">
    <property type="entry name" value="FMN-bd"/>
</dbReference>
<keyword evidence="2 6" id="KW-0597">Phosphoprotein</keyword>
<dbReference type="InterPro" id="IPR010209">
    <property type="entry name" value="Ion_transpt_RnfG/RsxG"/>
</dbReference>
<evidence type="ECO:0000313" key="10">
    <source>
        <dbReference type="Proteomes" id="UP001500547"/>
    </source>
</evidence>
<dbReference type="HAMAP" id="MF_00479">
    <property type="entry name" value="RsxG_RnfG"/>
    <property type="match status" value="1"/>
</dbReference>
<name>A0ABP9R4V3_9RHOO</name>
<comment type="caution">
    <text evidence="9">The sequence shown here is derived from an EMBL/GenBank/DDBJ whole genome shotgun (WGS) entry which is preliminary data.</text>
</comment>
<feature type="domain" description="FMN-binding" evidence="8">
    <location>
        <begin position="102"/>
        <end position="194"/>
    </location>
</feature>
<keyword evidence="6 7" id="KW-1133">Transmembrane helix</keyword>
<dbReference type="EMBL" id="BAABLD010000017">
    <property type="protein sequence ID" value="GAA5171737.1"/>
    <property type="molecule type" value="Genomic_DNA"/>
</dbReference>
<evidence type="ECO:0000256" key="6">
    <source>
        <dbReference type="HAMAP-Rule" id="MF_00479"/>
    </source>
</evidence>
<evidence type="ECO:0000256" key="7">
    <source>
        <dbReference type="SAM" id="Phobius"/>
    </source>
</evidence>
<gene>
    <name evidence="9" type="primary">rsxG_2</name>
    <name evidence="6" type="synonym">rnfG</name>
    <name evidence="9" type="ORF">GCM10025770_36820</name>
</gene>
<dbReference type="NCBIfam" id="TIGR01947">
    <property type="entry name" value="rnfG"/>
    <property type="match status" value="1"/>
</dbReference>
<keyword evidence="5 6" id="KW-0249">Electron transport</keyword>
<dbReference type="PANTHER" id="PTHR36118:SF1">
    <property type="entry name" value="ION-TRANSLOCATING OXIDOREDUCTASE COMPLEX SUBUNIT G"/>
    <property type="match status" value="1"/>
</dbReference>
<sequence length="211" mass="22563">MSLRNKLDEVWFQGASLGLIGLTVTAVLAVVYDMTKAAIAAAAERDTQQSLEQVLPAGFADNNLLKDIVVMPEGPLGAPLTVYRARKQGQVKAALFEIAGKGYGGPVSMVMAIDREGTILGVRITHHIETPGLGDKIEEAKTPWIHSFDGKSLEKPVPARWGVKKDGGEFDQFAGATITPRAVVATVRKGLDYFAAHRSELLGEDNAGVKP</sequence>
<dbReference type="NCBIfam" id="NF002519">
    <property type="entry name" value="PRK01908.1"/>
    <property type="match status" value="1"/>
</dbReference>
<keyword evidence="1 6" id="KW-0813">Transport</keyword>
<dbReference type="PANTHER" id="PTHR36118">
    <property type="entry name" value="ION-TRANSLOCATING OXIDOREDUCTASE COMPLEX SUBUNIT G"/>
    <property type="match status" value="1"/>
</dbReference>
<keyword evidence="6 7" id="KW-0812">Transmembrane</keyword>
<comment type="cofactor">
    <cofactor evidence="6">
        <name>FMN</name>
        <dbReference type="ChEBI" id="CHEBI:58210"/>
    </cofactor>
</comment>
<dbReference type="SMART" id="SM00900">
    <property type="entry name" value="FMN_bind"/>
    <property type="match status" value="1"/>
</dbReference>
<feature type="transmembrane region" description="Helical" evidence="7">
    <location>
        <begin position="12"/>
        <end position="32"/>
    </location>
</feature>
<dbReference type="RefSeq" id="WP_345534576.1">
    <property type="nucleotide sequence ID" value="NZ_BAABLD010000017.1"/>
</dbReference>
<keyword evidence="6" id="KW-1278">Translocase</keyword>
<evidence type="ECO:0000256" key="4">
    <source>
        <dbReference type="ARBA" id="ARBA00022643"/>
    </source>
</evidence>
<reference evidence="10" key="1">
    <citation type="journal article" date="2019" name="Int. J. Syst. Evol. Microbiol.">
        <title>The Global Catalogue of Microorganisms (GCM) 10K type strain sequencing project: providing services to taxonomists for standard genome sequencing and annotation.</title>
        <authorList>
            <consortium name="The Broad Institute Genomics Platform"/>
            <consortium name="The Broad Institute Genome Sequencing Center for Infectious Disease"/>
            <person name="Wu L."/>
            <person name="Ma J."/>
        </authorList>
    </citation>
    <scope>NUCLEOTIDE SEQUENCE [LARGE SCALE GENOMIC DNA]</scope>
    <source>
        <strain evidence="10">JCM 18715</strain>
    </source>
</reference>
<evidence type="ECO:0000259" key="8">
    <source>
        <dbReference type="SMART" id="SM00900"/>
    </source>
</evidence>
<keyword evidence="6" id="KW-1003">Cell membrane</keyword>
<keyword evidence="6 7" id="KW-0472">Membrane</keyword>
<dbReference type="PIRSF" id="PIRSF006091">
    <property type="entry name" value="E_trnsport_RnfG"/>
    <property type="match status" value="1"/>
</dbReference>
<keyword evidence="6" id="KW-0997">Cell inner membrane</keyword>